<dbReference type="SUPFAM" id="SSF52540">
    <property type="entry name" value="P-loop containing nucleoside triphosphate hydrolases"/>
    <property type="match status" value="1"/>
</dbReference>
<dbReference type="Gene3D" id="1.25.40.10">
    <property type="entry name" value="Tetratricopeptide repeat domain"/>
    <property type="match status" value="2"/>
</dbReference>
<evidence type="ECO:0000259" key="2">
    <source>
        <dbReference type="Pfam" id="PF00931"/>
    </source>
</evidence>
<dbReference type="InterPro" id="IPR002182">
    <property type="entry name" value="NB-ARC"/>
</dbReference>
<proteinExistence type="predicted"/>
<dbReference type="PRINTS" id="PR00364">
    <property type="entry name" value="DISEASERSIST"/>
</dbReference>
<feature type="region of interest" description="Disordered" evidence="1">
    <location>
        <begin position="1"/>
        <end position="24"/>
    </location>
</feature>
<dbReference type="SUPFAM" id="SSF48452">
    <property type="entry name" value="TPR-like"/>
    <property type="match status" value="2"/>
</dbReference>
<dbReference type="Proteomes" id="UP001251217">
    <property type="component" value="Unassembled WGS sequence"/>
</dbReference>
<comment type="caution">
    <text evidence="3">The sequence shown here is derived from an EMBL/GenBank/DDBJ whole genome shotgun (WGS) entry which is preliminary data.</text>
</comment>
<dbReference type="Pfam" id="PF00931">
    <property type="entry name" value="NB-ARC"/>
    <property type="match status" value="1"/>
</dbReference>
<reference evidence="3 4" key="1">
    <citation type="submission" date="2023-07" db="EMBL/GenBank/DDBJ databases">
        <title>Sorghum-associated microbial communities from plants grown in Nebraska, USA.</title>
        <authorList>
            <person name="Schachtman D."/>
        </authorList>
    </citation>
    <scope>NUCLEOTIDE SEQUENCE [LARGE SCALE GENOMIC DNA]</scope>
    <source>
        <strain evidence="3 4">4272</strain>
    </source>
</reference>
<gene>
    <name evidence="3" type="ORF">J2W56_004274</name>
</gene>
<dbReference type="InterPro" id="IPR011990">
    <property type="entry name" value="TPR-like_helical_dom_sf"/>
</dbReference>
<sequence>MATGERSQSGREHRGTRSHLSGSAADVVQARDIAGGIHFHSPGRDGAVGEAVPVPAQLPAAVHGFVNRVADLDSLDRVLELKAGDPNSARVCVLIGTAGVGKTALAMHWGHRVRDRFPDGQLYVNLRGYDPGEPVTAGQALERFLTALGVAPASLPVDLETRAALFRTLLAQRRTLIVLDNAATVKQIRPLLPGAGQCLVLVTSRSRLSSLVVRDGAHRVNLQLFDEPAAIELLYGTVAGYRRGDSEQEIAELARLCARLPLALRVAAERAAVRPHMPMSELIENLHDESRIWSALSTEDGDESDAVRSVFAWSYRGLPTEAARMFRLLGLHPGPDFSTEAAAALAALPVRETSHLLDVLAGVHLLEQVGRDRYQFHDLLRAYATDQARRQDSSEDRDAAIARVLAWYMHTLDNWEARLPIPETESTVRHIPPAAPPTGVEPLTFTESATSFTWFDIERANLVACVRTAVEVGNDQVAWRIPALLARPYSALNTFDDWFLTTELGLQAARRLKDTVAEAILLESLTMAYRQVHRLDKAESTAQQALRLFRRTQQPRGEAVILNLLALINGLARRPDVAHSYLSEAEALCRENNYKDLLAVVTTNRAWIYLSANHYQEAYDYAISTMDMVRSSTHPLSEYNHLINLMQAAHGLGHYDEAAHWAETALPMAMTKLLEGYLLISYGNIQRDRGELDSALRTYSRAADIHRQLGDRNREADTLDATGTTYRLLGRLGDAARCHREAVELYRSVDNTWGTAVSLDHLAQTSCDLNLHGEASRYWKEALTLIREFNDPGAHALRNAISGSLREVAS</sequence>
<dbReference type="PANTHER" id="PTHR47691">
    <property type="entry name" value="REGULATOR-RELATED"/>
    <property type="match status" value="1"/>
</dbReference>
<feature type="domain" description="NB-ARC" evidence="2">
    <location>
        <begin position="86"/>
        <end position="235"/>
    </location>
</feature>
<protein>
    <submittedName>
        <fullName evidence="3">Tetratricopeptide (TPR) repeat protein</fullName>
    </submittedName>
</protein>
<dbReference type="EMBL" id="JAVDWW010000006">
    <property type="protein sequence ID" value="MDR7170523.1"/>
    <property type="molecule type" value="Genomic_DNA"/>
</dbReference>
<dbReference type="RefSeq" id="WP_310404532.1">
    <property type="nucleotide sequence ID" value="NZ_JAVDWW010000006.1"/>
</dbReference>
<evidence type="ECO:0000256" key="1">
    <source>
        <dbReference type="SAM" id="MobiDB-lite"/>
    </source>
</evidence>
<keyword evidence="4" id="KW-1185">Reference proteome</keyword>
<evidence type="ECO:0000313" key="3">
    <source>
        <dbReference type="EMBL" id="MDR7170523.1"/>
    </source>
</evidence>
<dbReference type="PANTHER" id="PTHR47691:SF3">
    <property type="entry name" value="HTH-TYPE TRANSCRIPTIONAL REGULATOR RV0890C-RELATED"/>
    <property type="match status" value="1"/>
</dbReference>
<dbReference type="Gene3D" id="3.40.50.300">
    <property type="entry name" value="P-loop containing nucleotide triphosphate hydrolases"/>
    <property type="match status" value="1"/>
</dbReference>
<dbReference type="SMART" id="SM00028">
    <property type="entry name" value="TPR"/>
    <property type="match status" value="5"/>
</dbReference>
<evidence type="ECO:0000313" key="4">
    <source>
        <dbReference type="Proteomes" id="UP001251217"/>
    </source>
</evidence>
<name>A0ABU1XIY6_9NOCA</name>
<dbReference type="Pfam" id="PF13424">
    <property type="entry name" value="TPR_12"/>
    <property type="match status" value="1"/>
</dbReference>
<dbReference type="InterPro" id="IPR019734">
    <property type="entry name" value="TPR_rpt"/>
</dbReference>
<accession>A0ABU1XIY6</accession>
<dbReference type="InterPro" id="IPR027417">
    <property type="entry name" value="P-loop_NTPase"/>
</dbReference>
<organism evidence="3 4">
    <name type="scientific">Nocardia kruczakiae</name>
    <dbReference type="NCBI Taxonomy" id="261477"/>
    <lineage>
        <taxon>Bacteria</taxon>
        <taxon>Bacillati</taxon>
        <taxon>Actinomycetota</taxon>
        <taxon>Actinomycetes</taxon>
        <taxon>Mycobacteriales</taxon>
        <taxon>Nocardiaceae</taxon>
        <taxon>Nocardia</taxon>
    </lineage>
</organism>